<comment type="caution">
    <text evidence="2">The sequence shown here is derived from an EMBL/GenBank/DDBJ whole genome shotgun (WGS) entry which is preliminary data.</text>
</comment>
<proteinExistence type="predicted"/>
<dbReference type="AlphaFoldDB" id="A0A0F9PAA0"/>
<feature type="region of interest" description="Disordered" evidence="1">
    <location>
        <begin position="18"/>
        <end position="47"/>
    </location>
</feature>
<evidence type="ECO:0000256" key="1">
    <source>
        <dbReference type="SAM" id="MobiDB-lite"/>
    </source>
</evidence>
<reference evidence="2" key="1">
    <citation type="journal article" date="2015" name="Nature">
        <title>Complex archaea that bridge the gap between prokaryotes and eukaryotes.</title>
        <authorList>
            <person name="Spang A."/>
            <person name="Saw J.H."/>
            <person name="Jorgensen S.L."/>
            <person name="Zaremba-Niedzwiedzka K."/>
            <person name="Martijn J."/>
            <person name="Lind A.E."/>
            <person name="van Eijk R."/>
            <person name="Schleper C."/>
            <person name="Guy L."/>
            <person name="Ettema T.J."/>
        </authorList>
    </citation>
    <scope>NUCLEOTIDE SEQUENCE</scope>
</reference>
<organism evidence="2">
    <name type="scientific">marine sediment metagenome</name>
    <dbReference type="NCBI Taxonomy" id="412755"/>
    <lineage>
        <taxon>unclassified sequences</taxon>
        <taxon>metagenomes</taxon>
        <taxon>ecological metagenomes</taxon>
    </lineage>
</organism>
<gene>
    <name evidence="2" type="ORF">LCGC14_1240270</name>
</gene>
<sequence length="129" mass="14416">MKVMFELIAAIFRALLPKEEPPAPEPTTPPRDEDEAYHGHSLAADEETTLEVLTEAVLDLYRKTARDNDPPEQMLYAFSMGVRITLADPGLGRGIQQAMMLPKFKDGLGVAMMDQAAAELRQMIESRER</sequence>
<name>A0A0F9PAA0_9ZZZZ</name>
<dbReference type="EMBL" id="LAZR01006693">
    <property type="protein sequence ID" value="KKM90267.1"/>
    <property type="molecule type" value="Genomic_DNA"/>
</dbReference>
<accession>A0A0F9PAA0</accession>
<evidence type="ECO:0000313" key="2">
    <source>
        <dbReference type="EMBL" id="KKM90267.1"/>
    </source>
</evidence>
<protein>
    <submittedName>
        <fullName evidence="2">Uncharacterized protein</fullName>
    </submittedName>
</protein>